<reference evidence="1" key="1">
    <citation type="submission" date="2020-05" db="EMBL/GenBank/DDBJ databases">
        <authorList>
            <person name="Chiriac C."/>
            <person name="Salcher M."/>
            <person name="Ghai R."/>
            <person name="Kavagutti S V."/>
        </authorList>
    </citation>
    <scope>NUCLEOTIDE SEQUENCE</scope>
</reference>
<proteinExistence type="predicted"/>
<name>A0A6J6C4M3_9ZZZZ</name>
<sequence length="79" mass="8586">MQSAISKFDPEGVPVPYLMSGGTDNKALSDLGIIGYGFSPVKLPPELDFFALFHGVDERIPIDGLKFGVKVLNEFLQNS</sequence>
<protein>
    <submittedName>
        <fullName evidence="1">Unannotated protein</fullName>
    </submittedName>
</protein>
<dbReference type="FunFam" id="1.10.150.900:FF:000002">
    <property type="entry name" value="M20/M25/M40 family peptidase"/>
    <property type="match status" value="1"/>
</dbReference>
<organism evidence="1">
    <name type="scientific">freshwater metagenome</name>
    <dbReference type="NCBI Taxonomy" id="449393"/>
    <lineage>
        <taxon>unclassified sequences</taxon>
        <taxon>metagenomes</taxon>
        <taxon>ecological metagenomes</taxon>
    </lineage>
</organism>
<dbReference type="Gene3D" id="1.10.150.900">
    <property type="match status" value="1"/>
</dbReference>
<gene>
    <name evidence="1" type="ORF">UFOPK1425_00844</name>
</gene>
<accession>A0A6J6C4M3</accession>
<dbReference type="EMBL" id="CAEZSJ010000159">
    <property type="protein sequence ID" value="CAB4546166.1"/>
    <property type="molecule type" value="Genomic_DNA"/>
</dbReference>
<evidence type="ECO:0000313" key="1">
    <source>
        <dbReference type="EMBL" id="CAB4546166.1"/>
    </source>
</evidence>
<dbReference type="SUPFAM" id="SSF53187">
    <property type="entry name" value="Zn-dependent exopeptidases"/>
    <property type="match status" value="1"/>
</dbReference>
<dbReference type="AlphaFoldDB" id="A0A6J6C4M3"/>